<dbReference type="InterPro" id="IPR046216">
    <property type="entry name" value="DUF6249"/>
</dbReference>
<keyword evidence="4" id="KW-1185">Reference proteome</keyword>
<dbReference type="RefSeq" id="WP_138855199.1">
    <property type="nucleotide sequence ID" value="NZ_CP040709.1"/>
</dbReference>
<gene>
    <name evidence="3" type="ORF">HNQ51_003008</name>
</gene>
<accession>A0A840SB33</accession>
<feature type="domain" description="DUF6249" evidence="2">
    <location>
        <begin position="14"/>
        <end position="127"/>
    </location>
</feature>
<protein>
    <submittedName>
        <fullName evidence="3">Putative membrane protein</fullName>
    </submittedName>
</protein>
<keyword evidence="1" id="KW-1133">Transmembrane helix</keyword>
<feature type="transmembrane region" description="Helical" evidence="1">
    <location>
        <begin position="12"/>
        <end position="31"/>
    </location>
</feature>
<feature type="transmembrane region" description="Helical" evidence="1">
    <location>
        <begin position="105"/>
        <end position="124"/>
    </location>
</feature>
<reference evidence="3 4" key="1">
    <citation type="submission" date="2020-08" db="EMBL/GenBank/DDBJ databases">
        <title>Genomic Encyclopedia of Type Strains, Phase IV (KMG-IV): sequencing the most valuable type-strain genomes for metagenomic binning, comparative biology and taxonomic classification.</title>
        <authorList>
            <person name="Goeker M."/>
        </authorList>
    </citation>
    <scope>NUCLEOTIDE SEQUENCE [LARGE SCALE GENOMIC DNA]</scope>
    <source>
        <strain evidence="3 4">DSM 23958</strain>
    </source>
</reference>
<name>A0A840SB33_9BURK</name>
<proteinExistence type="predicted"/>
<dbReference type="OrthoDB" id="8902869at2"/>
<evidence type="ECO:0000256" key="1">
    <source>
        <dbReference type="SAM" id="Phobius"/>
    </source>
</evidence>
<evidence type="ECO:0000313" key="4">
    <source>
        <dbReference type="Proteomes" id="UP000554837"/>
    </source>
</evidence>
<dbReference type="AlphaFoldDB" id="A0A840SB33"/>
<evidence type="ECO:0000259" key="2">
    <source>
        <dbReference type="Pfam" id="PF19762"/>
    </source>
</evidence>
<sequence>MDTLELRHILPFLIPIVALLIPIVAIIAYYVNKTRHEEAVHETVRRLSAAGQPIPPQLLDGSAFRGEDSASPRNTATTQLRSGVINLAAGLGLMGMFAVMRPGSWLWAIGLVPVCLGLGFLLLWKLEPRTPQ</sequence>
<dbReference type="EMBL" id="JACHHO010000005">
    <property type="protein sequence ID" value="MBB5205681.1"/>
    <property type="molecule type" value="Genomic_DNA"/>
</dbReference>
<organism evidence="3 4">
    <name type="scientific">Inhella inkyongensis</name>
    <dbReference type="NCBI Taxonomy" id="392593"/>
    <lineage>
        <taxon>Bacteria</taxon>
        <taxon>Pseudomonadati</taxon>
        <taxon>Pseudomonadota</taxon>
        <taxon>Betaproteobacteria</taxon>
        <taxon>Burkholderiales</taxon>
        <taxon>Sphaerotilaceae</taxon>
        <taxon>Inhella</taxon>
    </lineage>
</organism>
<dbReference type="Proteomes" id="UP000554837">
    <property type="component" value="Unassembled WGS sequence"/>
</dbReference>
<comment type="caution">
    <text evidence="3">The sequence shown here is derived from an EMBL/GenBank/DDBJ whole genome shotgun (WGS) entry which is preliminary data.</text>
</comment>
<evidence type="ECO:0000313" key="3">
    <source>
        <dbReference type="EMBL" id="MBB5205681.1"/>
    </source>
</evidence>
<dbReference type="Pfam" id="PF19762">
    <property type="entry name" value="DUF6249"/>
    <property type="match status" value="1"/>
</dbReference>
<keyword evidence="1" id="KW-0812">Transmembrane</keyword>
<keyword evidence="1" id="KW-0472">Membrane</keyword>
<feature type="transmembrane region" description="Helical" evidence="1">
    <location>
        <begin position="83"/>
        <end position="99"/>
    </location>
</feature>